<dbReference type="EMBL" id="SWJQ01000309">
    <property type="protein sequence ID" value="TRZ16512.1"/>
    <property type="molecule type" value="Genomic_DNA"/>
</dbReference>
<comment type="caution">
    <text evidence="1">The sequence shown here is derived from an EMBL/GenBank/DDBJ whole genome shotgun (WGS) entry which is preliminary data.</text>
</comment>
<name>A0A8K1GDP4_9PASS</name>
<evidence type="ECO:0000313" key="2">
    <source>
        <dbReference type="Proteomes" id="UP000796761"/>
    </source>
</evidence>
<protein>
    <submittedName>
        <fullName evidence="1">Uncharacterized protein</fullName>
    </submittedName>
</protein>
<sequence length="100" mass="11612">MASESCALFWVPQYKRDYTELLAWVQQRATKIMMGLEHLTYEERLKELDLFSLKKRRLRGDLTNICDWALEEIAQRSCGVVLTGDTQEPPGHNPVQCDPE</sequence>
<organism evidence="1 2">
    <name type="scientific">Zosterops borbonicus</name>
    <dbReference type="NCBI Taxonomy" id="364589"/>
    <lineage>
        <taxon>Eukaryota</taxon>
        <taxon>Metazoa</taxon>
        <taxon>Chordata</taxon>
        <taxon>Craniata</taxon>
        <taxon>Vertebrata</taxon>
        <taxon>Euteleostomi</taxon>
        <taxon>Archelosauria</taxon>
        <taxon>Archosauria</taxon>
        <taxon>Dinosauria</taxon>
        <taxon>Saurischia</taxon>
        <taxon>Theropoda</taxon>
        <taxon>Coelurosauria</taxon>
        <taxon>Aves</taxon>
        <taxon>Neognathae</taxon>
        <taxon>Neoaves</taxon>
        <taxon>Telluraves</taxon>
        <taxon>Australaves</taxon>
        <taxon>Passeriformes</taxon>
        <taxon>Sylvioidea</taxon>
        <taxon>Zosteropidae</taxon>
        <taxon>Zosterops</taxon>
    </lineage>
</organism>
<dbReference type="Proteomes" id="UP000796761">
    <property type="component" value="Unassembled WGS sequence"/>
</dbReference>
<evidence type="ECO:0000313" key="1">
    <source>
        <dbReference type="EMBL" id="TRZ16512.1"/>
    </source>
</evidence>
<keyword evidence="2" id="KW-1185">Reference proteome</keyword>
<accession>A0A8K1GDP4</accession>
<reference evidence="1" key="1">
    <citation type="submission" date="2019-04" db="EMBL/GenBank/DDBJ databases">
        <title>Genome assembly of Zosterops borbonicus 15179.</title>
        <authorList>
            <person name="Leroy T."/>
            <person name="Anselmetti Y."/>
            <person name="Tilak M.-K."/>
            <person name="Nabholz B."/>
        </authorList>
    </citation>
    <scope>NUCLEOTIDE SEQUENCE</scope>
    <source>
        <strain evidence="1">HGM_15179</strain>
        <tissue evidence="1">Muscle</tissue>
    </source>
</reference>
<proteinExistence type="predicted"/>
<gene>
    <name evidence="1" type="ORF">HGM15179_010565</name>
</gene>
<dbReference type="AlphaFoldDB" id="A0A8K1GDP4"/>
<dbReference type="OrthoDB" id="276744at2759"/>